<gene>
    <name evidence="1" type="ORF">J5837_04105</name>
</gene>
<evidence type="ECO:0000313" key="1">
    <source>
        <dbReference type="EMBL" id="MBP3983601.1"/>
    </source>
</evidence>
<keyword evidence="2" id="KW-1185">Reference proteome</keyword>
<sequence>MKDLRELGVQELLDLRAEIEKELASRGLSSAVGDIGERLAIEYFAKRPDLPVLVPAPRGTKNIDALSRRGERYSIKTLQRARKTGTIYPDPEENCHPMFEYMLIVLLSNRYELQKLYRLSWDQFVQLRSWDRRMHAWYVARSGRVLDAAEDLTPLHLSCSDSIV</sequence>
<name>A0A940X1L7_9GAMM</name>
<dbReference type="RefSeq" id="WP_210535435.1">
    <property type="nucleotide sequence ID" value="NZ_JAGKTC010000001.1"/>
</dbReference>
<dbReference type="AlphaFoldDB" id="A0A940X1L7"/>
<accession>A0A940X1L7</accession>
<reference evidence="1" key="1">
    <citation type="journal article" date="2016" name="Int. J. Syst. Evol. Microbiol.">
        <title>Pseudoxanthomonas helianthi sp. nov., isolated from roots of Jerusalem artichoke (Helianthus tuberosus).</title>
        <authorList>
            <person name="Kittiwongwattana C."/>
            <person name="Thawai C."/>
        </authorList>
    </citation>
    <scope>NUCLEOTIDE SEQUENCE</scope>
    <source>
        <strain evidence="1">110414</strain>
    </source>
</reference>
<organism evidence="1 2">
    <name type="scientific">Pseudoxanthomonas helianthi</name>
    <dbReference type="NCBI Taxonomy" id="1453541"/>
    <lineage>
        <taxon>Bacteria</taxon>
        <taxon>Pseudomonadati</taxon>
        <taxon>Pseudomonadota</taxon>
        <taxon>Gammaproteobacteria</taxon>
        <taxon>Lysobacterales</taxon>
        <taxon>Lysobacteraceae</taxon>
        <taxon>Pseudoxanthomonas</taxon>
    </lineage>
</organism>
<dbReference type="Proteomes" id="UP000673447">
    <property type="component" value="Unassembled WGS sequence"/>
</dbReference>
<dbReference type="EMBL" id="JAGKTC010000001">
    <property type="protein sequence ID" value="MBP3983601.1"/>
    <property type="molecule type" value="Genomic_DNA"/>
</dbReference>
<reference evidence="1" key="2">
    <citation type="submission" date="2021-03" db="EMBL/GenBank/DDBJ databases">
        <authorList>
            <person name="Cao W."/>
        </authorList>
    </citation>
    <scope>NUCLEOTIDE SEQUENCE</scope>
    <source>
        <strain evidence="1">110414</strain>
    </source>
</reference>
<comment type="caution">
    <text evidence="1">The sequence shown here is derived from an EMBL/GenBank/DDBJ whole genome shotgun (WGS) entry which is preliminary data.</text>
</comment>
<protein>
    <submittedName>
        <fullName evidence="1">Uncharacterized protein</fullName>
    </submittedName>
</protein>
<proteinExistence type="predicted"/>
<evidence type="ECO:0000313" key="2">
    <source>
        <dbReference type="Proteomes" id="UP000673447"/>
    </source>
</evidence>